<evidence type="ECO:0000256" key="3">
    <source>
        <dbReference type="ARBA" id="ARBA00023143"/>
    </source>
</evidence>
<comment type="function">
    <text evidence="4">Flagellin is the subunit protein which polymerizes to form the filaments of bacterial flagella.</text>
</comment>
<keyword evidence="7" id="KW-0282">Flagellum</keyword>
<evidence type="ECO:0000256" key="4">
    <source>
        <dbReference type="RuleBase" id="RU362073"/>
    </source>
</evidence>
<sequence>MMIIRQNILGLKVSNKLDATNRKASNSLKRLSSGLKINQAADDAAGLAISEKMRAQIRGLDQANKNIQDAVSLIMTAEKGLSDISDPSLLRIRELVVEAANGTLNSQDRLYIQQEVDQLKKGINDIANNTHFNGINLLNQIVKDSSLDEVIIQQGLAAKLTVPNPLVSSFQVFAGQNDTFEFQVNGKLTKIQIPPGQYNRNSLLEELNSKLKAHNVPLTASYSEGLPKLEFTSPIGDYSIENVTGDGTEGYLITLVHASRTGGVARSGLPALNPGITITFGVNDTLTFEVNSKSYSISIPSGEYTVYGALQSDQNENSTLLEHINTQLNSVGAPVKAQFIYYKNPDPPFNNGTGLYFTALESPDKSSSLADGMHTFGNFGGNAKSTLFDSTVSGWNVKDSSTLESGIIKTHPAFVTGEADLSKGLVIVKGENDTFNFDLNGNEKSITLRPDSYSALSLINEINYQLNSNNIEVTAELNSSNKIVIKQTNPTSGDKINHLSGNAMPSLFYEIIRGKAPVVETNIIPSEGNLNVQVGPNSGDSFKIALTNVGVAALGIDDLAVMTIESANKAIAAIDNAIKIVSSERGRFGSYQNRLEYATQQTSVAAENLTAAESRIRDVDYVLVAA</sequence>
<dbReference type="Pfam" id="PF00669">
    <property type="entry name" value="Flagellin_N"/>
    <property type="match status" value="1"/>
</dbReference>
<dbReference type="InterPro" id="IPR046358">
    <property type="entry name" value="Flagellin_C"/>
</dbReference>
<dbReference type="RefSeq" id="WP_317942488.1">
    <property type="nucleotide sequence ID" value="NZ_JAUBDI010000003.1"/>
</dbReference>
<reference evidence="7 8" key="1">
    <citation type="submission" date="2023-06" db="EMBL/GenBank/DDBJ databases">
        <title>Sporosarcina sp. nov., isolated from Korean traditional fermented seafood 'Jeotgal'.</title>
        <authorList>
            <person name="Yang A.I."/>
            <person name="Shin N.-R."/>
        </authorList>
    </citation>
    <scope>NUCLEOTIDE SEQUENCE [LARGE SCALE GENOMIC DNA]</scope>
    <source>
        <strain evidence="7 8">KCTC13119</strain>
    </source>
</reference>
<comment type="caution">
    <text evidence="7">The sequence shown here is derived from an EMBL/GenBank/DDBJ whole genome shotgun (WGS) entry which is preliminary data.</text>
</comment>
<gene>
    <name evidence="7" type="ORF">QT711_05360</name>
</gene>
<evidence type="ECO:0000259" key="6">
    <source>
        <dbReference type="Pfam" id="PF00700"/>
    </source>
</evidence>
<evidence type="ECO:0000259" key="5">
    <source>
        <dbReference type="Pfam" id="PF00669"/>
    </source>
</evidence>
<comment type="similarity">
    <text evidence="1 4">Belongs to the bacterial flagellin family.</text>
</comment>
<dbReference type="Proteomes" id="UP001282284">
    <property type="component" value="Unassembled WGS sequence"/>
</dbReference>
<evidence type="ECO:0000256" key="2">
    <source>
        <dbReference type="ARBA" id="ARBA00020110"/>
    </source>
</evidence>
<dbReference type="PRINTS" id="PR00207">
    <property type="entry name" value="FLAGELLIN"/>
</dbReference>
<dbReference type="EMBL" id="JAUBDI010000003">
    <property type="protein sequence ID" value="MDW0112603.1"/>
    <property type="molecule type" value="Genomic_DNA"/>
</dbReference>
<dbReference type="InterPro" id="IPR001492">
    <property type="entry name" value="Flagellin"/>
</dbReference>
<protein>
    <recommendedName>
        <fullName evidence="2 4">Flagellin</fullName>
    </recommendedName>
</protein>
<dbReference type="Gene3D" id="1.20.1330.10">
    <property type="entry name" value="f41 fragment of flagellin, N-terminal domain"/>
    <property type="match status" value="2"/>
</dbReference>
<comment type="subcellular location">
    <subcellularLocation>
        <location evidence="4">Secreted</location>
    </subcellularLocation>
    <subcellularLocation>
        <location evidence="4">Bacterial flagellum</location>
    </subcellularLocation>
</comment>
<keyword evidence="7" id="KW-0969">Cilium</keyword>
<feature type="domain" description="Flagellin C-terminal" evidence="6">
    <location>
        <begin position="571"/>
        <end position="621"/>
    </location>
</feature>
<evidence type="ECO:0000313" key="8">
    <source>
        <dbReference type="Proteomes" id="UP001282284"/>
    </source>
</evidence>
<dbReference type="Pfam" id="PF00700">
    <property type="entry name" value="Flagellin_C"/>
    <property type="match status" value="1"/>
</dbReference>
<proteinExistence type="inferred from homology"/>
<dbReference type="PANTHER" id="PTHR42792">
    <property type="entry name" value="FLAGELLIN"/>
    <property type="match status" value="1"/>
</dbReference>
<dbReference type="PANTHER" id="PTHR42792:SF2">
    <property type="entry name" value="FLAGELLIN"/>
    <property type="match status" value="1"/>
</dbReference>
<feature type="domain" description="Flagellin N-terminal" evidence="5">
    <location>
        <begin position="4"/>
        <end position="141"/>
    </location>
</feature>
<name>A0ABU4G6J9_9BACL</name>
<keyword evidence="8" id="KW-1185">Reference proteome</keyword>
<dbReference type="InterPro" id="IPR001029">
    <property type="entry name" value="Flagellin_N"/>
</dbReference>
<accession>A0ABU4G6J9</accession>
<organism evidence="7 8">
    <name type="scientific">Sporosarcina saromensis</name>
    <dbReference type="NCBI Taxonomy" id="359365"/>
    <lineage>
        <taxon>Bacteria</taxon>
        <taxon>Bacillati</taxon>
        <taxon>Bacillota</taxon>
        <taxon>Bacilli</taxon>
        <taxon>Bacillales</taxon>
        <taxon>Caryophanaceae</taxon>
        <taxon>Sporosarcina</taxon>
    </lineage>
</organism>
<evidence type="ECO:0000313" key="7">
    <source>
        <dbReference type="EMBL" id="MDW0112603.1"/>
    </source>
</evidence>
<dbReference type="SUPFAM" id="SSF64518">
    <property type="entry name" value="Phase 1 flagellin"/>
    <property type="match status" value="1"/>
</dbReference>
<keyword evidence="7" id="KW-0966">Cell projection</keyword>
<keyword evidence="4" id="KW-0964">Secreted</keyword>
<evidence type="ECO:0000256" key="1">
    <source>
        <dbReference type="ARBA" id="ARBA00005709"/>
    </source>
</evidence>
<keyword evidence="3 4" id="KW-0975">Bacterial flagellum</keyword>